<dbReference type="AlphaFoldDB" id="A0AAV4NX71"/>
<sequence length="103" mass="11296">MHRAHERAHEINNTPSLPPRMGARGRSHARVASGGQRTLREKRGAPEGGAGYSGRAARFLVENKSARSRRPVSRPVGRRPPAERGRLAFSSSLAHISHSCRNK</sequence>
<reference evidence="2 3" key="1">
    <citation type="submission" date="2021-06" db="EMBL/GenBank/DDBJ databases">
        <title>Caerostris extrusa draft genome.</title>
        <authorList>
            <person name="Kono N."/>
            <person name="Arakawa K."/>
        </authorList>
    </citation>
    <scope>NUCLEOTIDE SEQUENCE [LARGE SCALE GENOMIC DNA]</scope>
</reference>
<protein>
    <submittedName>
        <fullName evidence="2">Uncharacterized protein</fullName>
    </submittedName>
</protein>
<dbReference type="Proteomes" id="UP001054945">
    <property type="component" value="Unassembled WGS sequence"/>
</dbReference>
<comment type="caution">
    <text evidence="2">The sequence shown here is derived from an EMBL/GenBank/DDBJ whole genome shotgun (WGS) entry which is preliminary data.</text>
</comment>
<name>A0AAV4NX71_CAEEX</name>
<evidence type="ECO:0000313" key="3">
    <source>
        <dbReference type="Proteomes" id="UP001054945"/>
    </source>
</evidence>
<keyword evidence="3" id="KW-1185">Reference proteome</keyword>
<evidence type="ECO:0000313" key="2">
    <source>
        <dbReference type="EMBL" id="GIX88229.1"/>
    </source>
</evidence>
<accession>A0AAV4NX71</accession>
<evidence type="ECO:0000256" key="1">
    <source>
        <dbReference type="SAM" id="MobiDB-lite"/>
    </source>
</evidence>
<feature type="region of interest" description="Disordered" evidence="1">
    <location>
        <begin position="1"/>
        <end position="103"/>
    </location>
</feature>
<proteinExistence type="predicted"/>
<gene>
    <name evidence="2" type="ORF">CEXT_280441</name>
</gene>
<organism evidence="2 3">
    <name type="scientific">Caerostris extrusa</name>
    <name type="common">Bark spider</name>
    <name type="synonym">Caerostris bankana</name>
    <dbReference type="NCBI Taxonomy" id="172846"/>
    <lineage>
        <taxon>Eukaryota</taxon>
        <taxon>Metazoa</taxon>
        <taxon>Ecdysozoa</taxon>
        <taxon>Arthropoda</taxon>
        <taxon>Chelicerata</taxon>
        <taxon>Arachnida</taxon>
        <taxon>Araneae</taxon>
        <taxon>Araneomorphae</taxon>
        <taxon>Entelegynae</taxon>
        <taxon>Araneoidea</taxon>
        <taxon>Araneidae</taxon>
        <taxon>Caerostris</taxon>
    </lineage>
</organism>
<dbReference type="EMBL" id="BPLR01003745">
    <property type="protein sequence ID" value="GIX88229.1"/>
    <property type="molecule type" value="Genomic_DNA"/>
</dbReference>